<evidence type="ECO:0000313" key="6">
    <source>
        <dbReference type="EMBL" id="QOW10775.1"/>
    </source>
</evidence>
<dbReference type="GO" id="GO:0009396">
    <property type="term" value="P:folic acid-containing compound biosynthetic process"/>
    <property type="evidence" value="ECO:0007669"/>
    <property type="project" value="TreeGrafter"/>
</dbReference>
<organism evidence="6 7">
    <name type="scientific">Kaistella flava</name>
    <name type="common">ex Peng et al. 2021</name>
    <dbReference type="NCBI Taxonomy" id="2038776"/>
    <lineage>
        <taxon>Bacteria</taxon>
        <taxon>Pseudomonadati</taxon>
        <taxon>Bacteroidota</taxon>
        <taxon>Flavobacteriia</taxon>
        <taxon>Flavobacteriales</taxon>
        <taxon>Weeksellaceae</taxon>
        <taxon>Chryseobacterium group</taxon>
        <taxon>Kaistella</taxon>
    </lineage>
</organism>
<dbReference type="GO" id="GO:0046872">
    <property type="term" value="F:metal ion binding"/>
    <property type="evidence" value="ECO:0007669"/>
    <property type="project" value="UniProtKB-KW"/>
</dbReference>
<keyword evidence="3 4" id="KW-0067">ATP-binding</keyword>
<evidence type="ECO:0000256" key="1">
    <source>
        <dbReference type="ARBA" id="ARBA00010638"/>
    </source>
</evidence>
<keyword evidence="7" id="KW-1185">Reference proteome</keyword>
<dbReference type="GO" id="GO:0030272">
    <property type="term" value="F:5-formyltetrahydrofolate cyclo-ligase activity"/>
    <property type="evidence" value="ECO:0007669"/>
    <property type="project" value="UniProtKB-EC"/>
</dbReference>
<comment type="catalytic activity">
    <reaction evidence="5">
        <text>(6S)-5-formyl-5,6,7,8-tetrahydrofolate + ATP = (6R)-5,10-methenyltetrahydrofolate + ADP + phosphate</text>
        <dbReference type="Rhea" id="RHEA:10488"/>
        <dbReference type="ChEBI" id="CHEBI:30616"/>
        <dbReference type="ChEBI" id="CHEBI:43474"/>
        <dbReference type="ChEBI" id="CHEBI:57455"/>
        <dbReference type="ChEBI" id="CHEBI:57457"/>
        <dbReference type="ChEBI" id="CHEBI:456216"/>
        <dbReference type="EC" id="6.3.3.2"/>
    </reaction>
</comment>
<feature type="binding site" evidence="4">
    <location>
        <position position="49"/>
    </location>
    <ligand>
        <name>substrate</name>
    </ligand>
</feature>
<dbReference type="AlphaFoldDB" id="A0A7M2YAV9"/>
<evidence type="ECO:0000256" key="5">
    <source>
        <dbReference type="RuleBase" id="RU361279"/>
    </source>
</evidence>
<dbReference type="PIRSF" id="PIRSF006806">
    <property type="entry name" value="FTHF_cligase"/>
    <property type="match status" value="1"/>
</dbReference>
<keyword evidence="5" id="KW-0460">Magnesium</keyword>
<dbReference type="PANTHER" id="PTHR23407">
    <property type="entry name" value="ATPASE INHIBITOR/5-FORMYLTETRAHYDROFOLATE CYCLO-LIGASE"/>
    <property type="match status" value="1"/>
</dbReference>
<comment type="similarity">
    <text evidence="1 5">Belongs to the 5-formyltetrahydrofolate cyclo-ligase family.</text>
</comment>
<reference evidence="6 7" key="1">
    <citation type="submission" date="2019-05" db="EMBL/GenBank/DDBJ databases">
        <title>Chryseobacterium sp. isolated from King George Island, maritime Antarctica.</title>
        <authorList>
            <person name="Peng X."/>
        </authorList>
    </citation>
    <scope>NUCLEOTIDE SEQUENCE [LARGE SCALE GENOMIC DNA]</scope>
    <source>
        <strain evidence="6 7">7-3A</strain>
    </source>
</reference>
<comment type="cofactor">
    <cofactor evidence="5">
        <name>Mg(2+)</name>
        <dbReference type="ChEBI" id="CHEBI:18420"/>
    </cofactor>
</comment>
<proteinExistence type="inferred from homology"/>
<gene>
    <name evidence="6" type="ORF">Q73A0000_10520</name>
</gene>
<evidence type="ECO:0000256" key="3">
    <source>
        <dbReference type="ARBA" id="ARBA00022840"/>
    </source>
</evidence>
<sequence length="195" mass="22467">MKKSEIRKVYLEKKESLTETEVQSLSKKIFENFISEFDLKEDQKVHCFLSIPEKGEVDTSPFLKEFFENKIRVFVPKIIKGKLIALEITKETPLIENSWGIKEPEGNEDCGVKDFDFIITPLLYSDQFGNRVGYGKGFYDRFFSEINPNAIKVGVSFFPPNEKVEDVSEFDVQLDYLVTPTEVLSFGSFESKSTK</sequence>
<feature type="binding site" evidence="4">
    <location>
        <begin position="131"/>
        <end position="139"/>
    </location>
    <ligand>
        <name>ATP</name>
        <dbReference type="ChEBI" id="CHEBI:30616"/>
    </ligand>
</feature>
<dbReference type="KEGG" id="kfa:Q73A0000_10520"/>
<dbReference type="SUPFAM" id="SSF100950">
    <property type="entry name" value="NagB/RpiA/CoA transferase-like"/>
    <property type="match status" value="1"/>
</dbReference>
<keyword evidence="6" id="KW-0436">Ligase</keyword>
<dbReference type="EMBL" id="CP040442">
    <property type="protein sequence ID" value="QOW10775.1"/>
    <property type="molecule type" value="Genomic_DNA"/>
</dbReference>
<dbReference type="Gene3D" id="3.40.50.10420">
    <property type="entry name" value="NagB/RpiA/CoA transferase-like"/>
    <property type="match status" value="1"/>
</dbReference>
<accession>A0A7M2YAV9</accession>
<dbReference type="NCBIfam" id="TIGR02727">
    <property type="entry name" value="MTHFS_bact"/>
    <property type="match status" value="1"/>
</dbReference>
<dbReference type="EC" id="6.3.3.2" evidence="5"/>
<evidence type="ECO:0000256" key="4">
    <source>
        <dbReference type="PIRSR" id="PIRSR006806-1"/>
    </source>
</evidence>
<dbReference type="Pfam" id="PF01812">
    <property type="entry name" value="5-FTHF_cyc-lig"/>
    <property type="match status" value="1"/>
</dbReference>
<evidence type="ECO:0000313" key="7">
    <source>
        <dbReference type="Proteomes" id="UP000594195"/>
    </source>
</evidence>
<dbReference type="PANTHER" id="PTHR23407:SF1">
    <property type="entry name" value="5-FORMYLTETRAHYDROFOLATE CYCLO-LIGASE"/>
    <property type="match status" value="1"/>
</dbReference>
<dbReference type="InterPro" id="IPR037171">
    <property type="entry name" value="NagB/RpiA_transferase-like"/>
</dbReference>
<feature type="binding site" evidence="4">
    <location>
        <position position="56"/>
    </location>
    <ligand>
        <name>substrate</name>
    </ligand>
</feature>
<dbReference type="GO" id="GO:0035999">
    <property type="term" value="P:tetrahydrofolate interconversion"/>
    <property type="evidence" value="ECO:0007669"/>
    <property type="project" value="TreeGrafter"/>
</dbReference>
<dbReference type="Proteomes" id="UP000594195">
    <property type="component" value="Chromosome"/>
</dbReference>
<keyword evidence="5" id="KW-0479">Metal-binding</keyword>
<protein>
    <recommendedName>
        <fullName evidence="5">5-formyltetrahydrofolate cyclo-ligase</fullName>
        <ecNumber evidence="5">6.3.3.2</ecNumber>
    </recommendedName>
</protein>
<feature type="binding site" evidence="4">
    <location>
        <begin position="3"/>
        <end position="7"/>
    </location>
    <ligand>
        <name>ATP</name>
        <dbReference type="ChEBI" id="CHEBI:30616"/>
    </ligand>
</feature>
<dbReference type="GO" id="GO:0005524">
    <property type="term" value="F:ATP binding"/>
    <property type="evidence" value="ECO:0007669"/>
    <property type="project" value="UniProtKB-KW"/>
</dbReference>
<dbReference type="InterPro" id="IPR002698">
    <property type="entry name" value="FTHF_cligase"/>
</dbReference>
<keyword evidence="2 4" id="KW-0547">Nucleotide-binding</keyword>
<name>A0A7M2YAV9_9FLAO</name>
<evidence type="ECO:0000256" key="2">
    <source>
        <dbReference type="ARBA" id="ARBA00022741"/>
    </source>
</evidence>
<dbReference type="InterPro" id="IPR024185">
    <property type="entry name" value="FTHF_cligase-like_sf"/>
</dbReference>
<dbReference type="RefSeq" id="WP_193810940.1">
    <property type="nucleotide sequence ID" value="NZ_CP040442.1"/>
</dbReference>